<dbReference type="AlphaFoldDB" id="A0A9P7DVW1"/>
<sequence length="584" mass="65835">MGVPGPVISKLLEVLQVRWSQDTATSDLRIASAYLDQAYICDLTIHSMTGVCSVGNRRYMARVRVVAVSQGACHPHRVLIAVFSAIATATMLPTSSALHRLKAASFCCTHRLLRSVRRRQRPTNAPASICQPTIAALRGLLLALWVKKCNSVCCTVNSYPQLRFLTRFISKLEPFRNLHLRFGRGMEPYSRHVIFGLIDLMIVIKKQGCEDMLITGGHTDRAWVPGVTDLTRALRLEGVVSTVDTVARFCRKLFRRYNRDENYWITITPSLTTLKTVNLSTDYFFAPFMSTWTIRTLNDSIITSLTLDLRFRNAPKWAHILSMLRLRHLREFVISSNSLSLQCLTQFLRRHNGLTSLTTKGLSLEDNETQNKSVLTLNALPRLRTLVGLPNDIGHILRLQPSFKVLKHINISDPDADGYISSLNDCLDAMVARDKIYVTSIAIKTEHMSWLLSQSSADSERAMPPIASLTIVWKGQNEELPSSSFTAALAGWVALFPTLEHIHWGVKRDLEGSQAERNIAIAIINRCPRLKTLELLRDPPIRKREPPSVDVWLRDDPLSIQQLAWSHDIQYSVTSCSCRDKARG</sequence>
<dbReference type="Proteomes" id="UP000807769">
    <property type="component" value="Unassembled WGS sequence"/>
</dbReference>
<dbReference type="RefSeq" id="XP_041187085.1">
    <property type="nucleotide sequence ID" value="XM_041337096.1"/>
</dbReference>
<dbReference type="InterPro" id="IPR032675">
    <property type="entry name" value="LRR_dom_sf"/>
</dbReference>
<dbReference type="Gene3D" id="3.80.10.10">
    <property type="entry name" value="Ribonuclease Inhibitor"/>
    <property type="match status" value="1"/>
</dbReference>
<organism evidence="1 2">
    <name type="scientific">Suillus subaureus</name>
    <dbReference type="NCBI Taxonomy" id="48587"/>
    <lineage>
        <taxon>Eukaryota</taxon>
        <taxon>Fungi</taxon>
        <taxon>Dikarya</taxon>
        <taxon>Basidiomycota</taxon>
        <taxon>Agaricomycotina</taxon>
        <taxon>Agaricomycetes</taxon>
        <taxon>Agaricomycetidae</taxon>
        <taxon>Boletales</taxon>
        <taxon>Suillineae</taxon>
        <taxon>Suillaceae</taxon>
        <taxon>Suillus</taxon>
    </lineage>
</organism>
<keyword evidence="2" id="KW-1185">Reference proteome</keyword>
<protein>
    <recommendedName>
        <fullName evidence="3">F-box domain-containing protein</fullName>
    </recommendedName>
</protein>
<name>A0A9P7DVW1_9AGAM</name>
<gene>
    <name evidence="1" type="ORF">BJ212DRAFT_1393235</name>
</gene>
<accession>A0A9P7DVW1</accession>
<proteinExistence type="predicted"/>
<comment type="caution">
    <text evidence="1">The sequence shown here is derived from an EMBL/GenBank/DDBJ whole genome shotgun (WGS) entry which is preliminary data.</text>
</comment>
<dbReference type="EMBL" id="JABBWG010000056">
    <property type="protein sequence ID" value="KAG1804676.1"/>
    <property type="molecule type" value="Genomic_DNA"/>
</dbReference>
<dbReference type="SUPFAM" id="SSF52047">
    <property type="entry name" value="RNI-like"/>
    <property type="match status" value="1"/>
</dbReference>
<evidence type="ECO:0008006" key="3">
    <source>
        <dbReference type="Google" id="ProtNLM"/>
    </source>
</evidence>
<evidence type="ECO:0000313" key="2">
    <source>
        <dbReference type="Proteomes" id="UP000807769"/>
    </source>
</evidence>
<evidence type="ECO:0000313" key="1">
    <source>
        <dbReference type="EMBL" id="KAG1804676.1"/>
    </source>
</evidence>
<dbReference type="GeneID" id="64631112"/>
<reference evidence="1" key="1">
    <citation type="journal article" date="2020" name="New Phytol.">
        <title>Comparative genomics reveals dynamic genome evolution in host specialist ectomycorrhizal fungi.</title>
        <authorList>
            <person name="Lofgren L.A."/>
            <person name="Nguyen N.H."/>
            <person name="Vilgalys R."/>
            <person name="Ruytinx J."/>
            <person name="Liao H.L."/>
            <person name="Branco S."/>
            <person name="Kuo A."/>
            <person name="LaButti K."/>
            <person name="Lipzen A."/>
            <person name="Andreopoulos W."/>
            <person name="Pangilinan J."/>
            <person name="Riley R."/>
            <person name="Hundley H."/>
            <person name="Na H."/>
            <person name="Barry K."/>
            <person name="Grigoriev I.V."/>
            <person name="Stajich J.E."/>
            <person name="Kennedy P.G."/>
        </authorList>
    </citation>
    <scope>NUCLEOTIDE SEQUENCE</scope>
    <source>
        <strain evidence="1">MN1</strain>
    </source>
</reference>
<dbReference type="OrthoDB" id="2635672at2759"/>